<evidence type="ECO:0000313" key="1">
    <source>
        <dbReference type="EMBL" id="SFR49479.1"/>
    </source>
</evidence>
<evidence type="ECO:0000313" key="2">
    <source>
        <dbReference type="Proteomes" id="UP000199534"/>
    </source>
</evidence>
<reference evidence="1 2" key="1">
    <citation type="submission" date="2016-10" db="EMBL/GenBank/DDBJ databases">
        <authorList>
            <person name="de Groot N.N."/>
        </authorList>
    </citation>
    <scope>NUCLEOTIDE SEQUENCE [LARGE SCALE GENOMIC DNA]</scope>
    <source>
        <strain evidence="1 2">DSM 21019</strain>
    </source>
</reference>
<keyword evidence="2" id="KW-1185">Reference proteome</keyword>
<dbReference type="Proteomes" id="UP000199534">
    <property type="component" value="Unassembled WGS sequence"/>
</dbReference>
<gene>
    <name evidence="1" type="ORF">SAMN04490243_2263</name>
</gene>
<dbReference type="STRING" id="400055.SAMN04490243_2263"/>
<name>A0A1I6H4X2_9FLAO</name>
<dbReference type="EMBL" id="FOYQ01000002">
    <property type="protein sequence ID" value="SFR49479.1"/>
    <property type="molecule type" value="Genomic_DNA"/>
</dbReference>
<dbReference type="AlphaFoldDB" id="A0A1I6H4X2"/>
<proteinExistence type="predicted"/>
<protein>
    <submittedName>
        <fullName evidence="1">Uncharacterized protein</fullName>
    </submittedName>
</protein>
<organism evidence="1 2">
    <name type="scientific">Robiginitalea myxolifaciens</name>
    <dbReference type="NCBI Taxonomy" id="400055"/>
    <lineage>
        <taxon>Bacteria</taxon>
        <taxon>Pseudomonadati</taxon>
        <taxon>Bacteroidota</taxon>
        <taxon>Flavobacteriia</taxon>
        <taxon>Flavobacteriales</taxon>
        <taxon>Flavobacteriaceae</taxon>
        <taxon>Robiginitalea</taxon>
    </lineage>
</organism>
<accession>A0A1I6H4X2</accession>
<sequence>MIKLCKTLTPGLRAKSGYEKMEGDAIIRNFAEINYGTKKSCSRVIRWR</sequence>